<sequence length="616" mass="67882">MAQTTETKKSGSKTKTYPFQVWYFLACFIFLLTIINWTGIAWGYYRARVQRRQPRRAPGDPEPPLRGPTSLLRLPSALAETFRAVSFRWTVPIGQSYTVNFADVFSTGGYIIICFVWTLINAAAGSTKPQPKNYANLAGNLATLQFPLVVALAMKNNVLSFLTGFGHDKLIYLHRMTARVLLVLIWIHGGGRVTIGLKGKTAISTPQIRAGILAAVALTLLTIVSIRPVRRKAYGFFLIVHFVLAFTFVLAGYFHAKAYHHGQYLWPAIFLWALDRFLRVFRVAVHFIWGKKSKSEEAQATPPIEVITNPKLEVLSAHFIRLTIPRPRFFRWSPGQNAYLSFPGITTHPLEAHPFTISSVDNESKTSDLTFLMKVHKGATRRLFNKAKAGAVRVLIDGPYSVPPPLVGYDTAVFIAGGSGVAFTLPLFLDVIERSKRQGLVCRRLTFVWSIRNLGDLTWIQSELLDALQDLPYGLTVSVRIFVTGTSDTISADKADIEDDLEALDYDAASSSSGDHSGRGDGTGSDAVKESSGSNTRSAVENILALPVVESHQGRVDLGKLMKDEMALAKDVMSVNVCGSSGLATAVRTATQYPRVMDILKGGPTISLYIESYDSN</sequence>
<dbReference type="PROSITE" id="PS51384">
    <property type="entry name" value="FAD_FR"/>
    <property type="match status" value="1"/>
</dbReference>
<evidence type="ECO:0000256" key="6">
    <source>
        <dbReference type="ARBA" id="ARBA00022692"/>
    </source>
</evidence>
<dbReference type="SUPFAM" id="SSF63380">
    <property type="entry name" value="Riboflavin synthase domain-like"/>
    <property type="match status" value="1"/>
</dbReference>
<keyword evidence="12" id="KW-0325">Glycoprotein</keyword>
<dbReference type="InterPro" id="IPR013112">
    <property type="entry name" value="FAD-bd_8"/>
</dbReference>
<evidence type="ECO:0000256" key="11">
    <source>
        <dbReference type="ARBA" id="ARBA00023136"/>
    </source>
</evidence>
<evidence type="ECO:0000256" key="7">
    <source>
        <dbReference type="ARBA" id="ARBA00022982"/>
    </source>
</evidence>
<dbReference type="Pfam" id="PF08030">
    <property type="entry name" value="NAD_binding_6"/>
    <property type="match status" value="1"/>
</dbReference>
<dbReference type="CDD" id="cd06186">
    <property type="entry name" value="NOX_Duox_like_FAD_NADP"/>
    <property type="match status" value="1"/>
</dbReference>
<comment type="subcellular location">
    <subcellularLocation>
        <location evidence="1">Cell membrane</location>
        <topology evidence="1">Multi-pass membrane protein</topology>
    </subcellularLocation>
</comment>
<comment type="caution">
    <text evidence="17">The sequence shown here is derived from an EMBL/GenBank/DDBJ whole genome shotgun (WGS) entry which is preliminary data.</text>
</comment>
<dbReference type="InterPro" id="IPR017938">
    <property type="entry name" value="Riboflavin_synthase-like_b-brl"/>
</dbReference>
<evidence type="ECO:0000256" key="4">
    <source>
        <dbReference type="ARBA" id="ARBA00022448"/>
    </source>
</evidence>
<dbReference type="InterPro" id="IPR039261">
    <property type="entry name" value="FNR_nucleotide-bd"/>
</dbReference>
<dbReference type="GO" id="GO:0005886">
    <property type="term" value="C:plasma membrane"/>
    <property type="evidence" value="ECO:0007669"/>
    <property type="project" value="UniProtKB-SubCell"/>
</dbReference>
<comment type="catalytic activity">
    <reaction evidence="13">
        <text>2 a Fe(II)-siderophore + NADP(+) + H(+) = 2 a Fe(III)-siderophore + NADPH</text>
        <dbReference type="Rhea" id="RHEA:28795"/>
        <dbReference type="Rhea" id="RHEA-COMP:11342"/>
        <dbReference type="Rhea" id="RHEA-COMP:11344"/>
        <dbReference type="ChEBI" id="CHEBI:15378"/>
        <dbReference type="ChEBI" id="CHEBI:29033"/>
        <dbReference type="ChEBI" id="CHEBI:29034"/>
        <dbReference type="ChEBI" id="CHEBI:57783"/>
        <dbReference type="ChEBI" id="CHEBI:58349"/>
        <dbReference type="EC" id="1.16.1.9"/>
    </reaction>
</comment>
<evidence type="ECO:0000256" key="10">
    <source>
        <dbReference type="ARBA" id="ARBA00023065"/>
    </source>
</evidence>
<feature type="transmembrane region" description="Helical" evidence="15">
    <location>
        <begin position="207"/>
        <end position="226"/>
    </location>
</feature>
<evidence type="ECO:0000256" key="14">
    <source>
        <dbReference type="SAM" id="MobiDB-lite"/>
    </source>
</evidence>
<dbReference type="SFLD" id="SFLDS00052">
    <property type="entry name" value="Ferric_Reductase_Domain"/>
    <property type="match status" value="1"/>
</dbReference>
<feature type="region of interest" description="Disordered" evidence="14">
    <location>
        <begin position="508"/>
        <end position="535"/>
    </location>
</feature>
<dbReference type="PANTHER" id="PTHR32361:SF9">
    <property type="entry name" value="FERRIC REDUCTASE TRANSMEMBRANE COMPONENT 3-RELATED"/>
    <property type="match status" value="1"/>
</dbReference>
<evidence type="ECO:0000256" key="3">
    <source>
        <dbReference type="ARBA" id="ARBA00012668"/>
    </source>
</evidence>
<dbReference type="AlphaFoldDB" id="A0A9P5X4X3"/>
<keyword evidence="10" id="KW-0406">Ion transport</keyword>
<evidence type="ECO:0000256" key="5">
    <source>
        <dbReference type="ARBA" id="ARBA00022475"/>
    </source>
</evidence>
<keyword evidence="6 15" id="KW-0812">Transmembrane</keyword>
<dbReference type="SFLD" id="SFLDG01168">
    <property type="entry name" value="Ferric_reductase_subgroup_(FRE"/>
    <property type="match status" value="1"/>
</dbReference>
<dbReference type="EMBL" id="MU151360">
    <property type="protein sequence ID" value="KAF9444634.1"/>
    <property type="molecule type" value="Genomic_DNA"/>
</dbReference>
<comment type="similarity">
    <text evidence="2">Belongs to the ferric reductase (FRE) family.</text>
</comment>
<proteinExistence type="inferred from homology"/>
<dbReference type="Proteomes" id="UP000807342">
    <property type="component" value="Unassembled WGS sequence"/>
</dbReference>
<evidence type="ECO:0000256" key="15">
    <source>
        <dbReference type="SAM" id="Phobius"/>
    </source>
</evidence>
<evidence type="ECO:0000256" key="8">
    <source>
        <dbReference type="ARBA" id="ARBA00022989"/>
    </source>
</evidence>
<evidence type="ECO:0000256" key="9">
    <source>
        <dbReference type="ARBA" id="ARBA00023002"/>
    </source>
</evidence>
<evidence type="ECO:0000256" key="1">
    <source>
        <dbReference type="ARBA" id="ARBA00004651"/>
    </source>
</evidence>
<dbReference type="InterPro" id="IPR017927">
    <property type="entry name" value="FAD-bd_FR_type"/>
</dbReference>
<feature type="transmembrane region" description="Helical" evidence="15">
    <location>
        <begin position="104"/>
        <end position="124"/>
    </location>
</feature>
<keyword evidence="8 15" id="KW-1133">Transmembrane helix</keyword>
<dbReference type="SUPFAM" id="SSF52343">
    <property type="entry name" value="Ferredoxin reductase-like, C-terminal NADP-linked domain"/>
    <property type="match status" value="1"/>
</dbReference>
<dbReference type="GO" id="GO:0006826">
    <property type="term" value="P:iron ion transport"/>
    <property type="evidence" value="ECO:0007669"/>
    <property type="project" value="UniProtKB-ARBA"/>
</dbReference>
<dbReference type="GO" id="GO:0052851">
    <property type="term" value="F:ferric-chelate reductase (NADPH) activity"/>
    <property type="evidence" value="ECO:0007669"/>
    <property type="project" value="UniProtKB-EC"/>
</dbReference>
<organism evidence="17 18">
    <name type="scientific">Macrolepiota fuliginosa MF-IS2</name>
    <dbReference type="NCBI Taxonomy" id="1400762"/>
    <lineage>
        <taxon>Eukaryota</taxon>
        <taxon>Fungi</taxon>
        <taxon>Dikarya</taxon>
        <taxon>Basidiomycota</taxon>
        <taxon>Agaricomycotina</taxon>
        <taxon>Agaricomycetes</taxon>
        <taxon>Agaricomycetidae</taxon>
        <taxon>Agaricales</taxon>
        <taxon>Agaricineae</taxon>
        <taxon>Agaricaceae</taxon>
        <taxon>Macrolepiota</taxon>
    </lineage>
</organism>
<dbReference type="PANTHER" id="PTHR32361">
    <property type="entry name" value="FERRIC/CUPRIC REDUCTASE TRANSMEMBRANE COMPONENT"/>
    <property type="match status" value="1"/>
</dbReference>
<keyword evidence="7" id="KW-0249">Electron transport</keyword>
<feature type="transmembrane region" description="Helical" evidence="15">
    <location>
        <begin position="144"/>
        <end position="165"/>
    </location>
</feature>
<keyword evidence="4" id="KW-0813">Transport</keyword>
<accession>A0A9P5X4X3</accession>
<evidence type="ECO:0000256" key="13">
    <source>
        <dbReference type="ARBA" id="ARBA00048483"/>
    </source>
</evidence>
<dbReference type="Pfam" id="PF08022">
    <property type="entry name" value="FAD_binding_8"/>
    <property type="match status" value="1"/>
</dbReference>
<evidence type="ECO:0000313" key="17">
    <source>
        <dbReference type="EMBL" id="KAF9444634.1"/>
    </source>
</evidence>
<dbReference type="EC" id="1.16.1.9" evidence="3"/>
<keyword evidence="11 15" id="KW-0472">Membrane</keyword>
<evidence type="ECO:0000256" key="2">
    <source>
        <dbReference type="ARBA" id="ARBA00006278"/>
    </source>
</evidence>
<reference evidence="17" key="1">
    <citation type="submission" date="2020-11" db="EMBL/GenBank/DDBJ databases">
        <authorList>
            <consortium name="DOE Joint Genome Institute"/>
            <person name="Ahrendt S."/>
            <person name="Riley R."/>
            <person name="Andreopoulos W."/>
            <person name="Labutti K."/>
            <person name="Pangilinan J."/>
            <person name="Ruiz-Duenas F.J."/>
            <person name="Barrasa J.M."/>
            <person name="Sanchez-Garcia M."/>
            <person name="Camarero S."/>
            <person name="Miyauchi S."/>
            <person name="Serrano A."/>
            <person name="Linde D."/>
            <person name="Babiker R."/>
            <person name="Drula E."/>
            <person name="Ayuso-Fernandez I."/>
            <person name="Pacheco R."/>
            <person name="Padilla G."/>
            <person name="Ferreira P."/>
            <person name="Barriuso J."/>
            <person name="Kellner H."/>
            <person name="Castanera R."/>
            <person name="Alfaro M."/>
            <person name="Ramirez L."/>
            <person name="Pisabarro A.G."/>
            <person name="Kuo A."/>
            <person name="Tritt A."/>
            <person name="Lipzen A."/>
            <person name="He G."/>
            <person name="Yan M."/>
            <person name="Ng V."/>
            <person name="Cullen D."/>
            <person name="Martin F."/>
            <person name="Rosso M.-N."/>
            <person name="Henrissat B."/>
            <person name="Hibbett D."/>
            <person name="Martinez A.T."/>
            <person name="Grigoriev I.V."/>
        </authorList>
    </citation>
    <scope>NUCLEOTIDE SEQUENCE</scope>
    <source>
        <strain evidence="17">MF-IS2</strain>
    </source>
</reference>
<dbReference type="GO" id="GO:0015677">
    <property type="term" value="P:copper ion import"/>
    <property type="evidence" value="ECO:0007669"/>
    <property type="project" value="TreeGrafter"/>
</dbReference>
<feature type="transmembrane region" description="Helical" evidence="15">
    <location>
        <begin position="177"/>
        <end position="195"/>
    </location>
</feature>
<dbReference type="InterPro" id="IPR013121">
    <property type="entry name" value="Fe_red_NAD-bd_6"/>
</dbReference>
<feature type="domain" description="FAD-binding FR-type" evidence="16">
    <location>
        <begin position="299"/>
        <end position="406"/>
    </location>
</feature>
<evidence type="ECO:0000313" key="18">
    <source>
        <dbReference type="Proteomes" id="UP000807342"/>
    </source>
</evidence>
<protein>
    <recommendedName>
        <fullName evidence="3">ferric-chelate reductase (NADPH)</fullName>
        <ecNumber evidence="3">1.16.1.9</ecNumber>
    </recommendedName>
</protein>
<keyword evidence="5" id="KW-1003">Cell membrane</keyword>
<dbReference type="GO" id="GO:0006879">
    <property type="term" value="P:intracellular iron ion homeostasis"/>
    <property type="evidence" value="ECO:0007669"/>
    <property type="project" value="TreeGrafter"/>
</dbReference>
<dbReference type="Gene3D" id="2.40.30.10">
    <property type="entry name" value="Translation factors"/>
    <property type="match status" value="1"/>
</dbReference>
<gene>
    <name evidence="17" type="ORF">P691DRAFT_331918</name>
</gene>
<dbReference type="Pfam" id="PF01794">
    <property type="entry name" value="Ferric_reduct"/>
    <property type="match status" value="1"/>
</dbReference>
<evidence type="ECO:0000259" key="16">
    <source>
        <dbReference type="PROSITE" id="PS51384"/>
    </source>
</evidence>
<dbReference type="InterPro" id="IPR013130">
    <property type="entry name" value="Fe3_Rdtase_TM_dom"/>
</dbReference>
<name>A0A9P5X4X3_9AGAR</name>
<dbReference type="OrthoDB" id="4494341at2759"/>
<feature type="transmembrane region" description="Helical" evidence="15">
    <location>
        <begin position="20"/>
        <end position="45"/>
    </location>
</feature>
<feature type="transmembrane region" description="Helical" evidence="15">
    <location>
        <begin position="233"/>
        <end position="254"/>
    </location>
</feature>
<dbReference type="Gene3D" id="3.40.50.80">
    <property type="entry name" value="Nucleotide-binding domain of ferredoxin-NADP reductase (FNR) module"/>
    <property type="match status" value="1"/>
</dbReference>
<evidence type="ECO:0000256" key="12">
    <source>
        <dbReference type="ARBA" id="ARBA00023180"/>
    </source>
</evidence>
<keyword evidence="9" id="KW-0560">Oxidoreductase</keyword>
<keyword evidence="18" id="KW-1185">Reference proteome</keyword>
<dbReference type="InterPro" id="IPR051410">
    <property type="entry name" value="Ferric/Cupric_Reductase"/>
</dbReference>